<evidence type="ECO:0000313" key="2">
    <source>
        <dbReference type="EMBL" id="SSX13517.1"/>
    </source>
</evidence>
<dbReference type="EMBL" id="UFQT01002216">
    <property type="protein sequence ID" value="SSX32946.1"/>
    <property type="molecule type" value="Genomic_DNA"/>
</dbReference>
<proteinExistence type="predicted"/>
<protein>
    <submittedName>
        <fullName evidence="3">CSON005699 protein</fullName>
    </submittedName>
</protein>
<dbReference type="InterPro" id="IPR052301">
    <property type="entry name" value="SCF_F-box/WD-repeat"/>
</dbReference>
<dbReference type="InterPro" id="IPR015943">
    <property type="entry name" value="WD40/YVTN_repeat-like_dom_sf"/>
</dbReference>
<dbReference type="PANTHER" id="PTHR14381:SF1">
    <property type="entry name" value="F-BOX_WD REPEAT-CONTAINING PROTEIN 4"/>
    <property type="match status" value="1"/>
</dbReference>
<dbReference type="GO" id="GO:0019005">
    <property type="term" value="C:SCF ubiquitin ligase complex"/>
    <property type="evidence" value="ECO:0007669"/>
    <property type="project" value="TreeGrafter"/>
</dbReference>
<evidence type="ECO:0000313" key="3">
    <source>
        <dbReference type="EMBL" id="SSX32946.1"/>
    </source>
</evidence>
<dbReference type="PROSITE" id="PS50181">
    <property type="entry name" value="FBOX"/>
    <property type="match status" value="1"/>
</dbReference>
<accession>A0A336MRV1</accession>
<dbReference type="GO" id="GO:0031146">
    <property type="term" value="P:SCF-dependent proteasomal ubiquitin-dependent protein catabolic process"/>
    <property type="evidence" value="ECO:0007669"/>
    <property type="project" value="TreeGrafter"/>
</dbReference>
<dbReference type="InterPro" id="IPR001810">
    <property type="entry name" value="F-box_dom"/>
</dbReference>
<sequence>MCNFLELDEYAIEKIFDYLSEVDLIKVSMVNSYLETLVNQYLKQTISKKLLVCTKDRSPNNFTSIQLLKIHRNILQGRYYEHICFRHKPLYFSHIQVSKNELIKSVAFEIRCYKRKSNGLPEDRPYVSIHNREEQTEITHFVRKDNTLFAGLSNGSSLTYNFDDKSTVIDRCFGPGSSEFINNVDFKRDLFCVAGKSKTVIMRLEHELDLQALEQQYLFNQGFQCVRFHLTDSSKLAAGKYHDRQKRALCLIDVETGMLEELDSITAAVYNMTWKDENIVLTANFDSTLRLTDIRSKRDVMMFQDIYDSSIYCLDYDGRYGVVCGMKHFRVNLYDLRMPRQFIQMYFPKHTNFNRSPVYSISCDNSKIFIQTDTNLRILDFNCDHAKSRDFSNMNIY</sequence>
<dbReference type="EMBL" id="UFQS01002216">
    <property type="protein sequence ID" value="SSX13517.1"/>
    <property type="molecule type" value="Genomic_DNA"/>
</dbReference>
<reference evidence="2" key="1">
    <citation type="submission" date="2018-04" db="EMBL/GenBank/DDBJ databases">
        <authorList>
            <person name="Go L.Y."/>
            <person name="Mitchell J.A."/>
        </authorList>
    </citation>
    <scope>NUCLEOTIDE SEQUENCE</scope>
    <source>
        <tissue evidence="2">Whole organism</tissue>
    </source>
</reference>
<dbReference type="SUPFAM" id="SSF50978">
    <property type="entry name" value="WD40 repeat-like"/>
    <property type="match status" value="1"/>
</dbReference>
<feature type="domain" description="F-box" evidence="1">
    <location>
        <begin position="1"/>
        <end position="50"/>
    </location>
</feature>
<dbReference type="VEuPathDB" id="VectorBase:CSON005699"/>
<dbReference type="PANTHER" id="PTHR14381">
    <property type="entry name" value="DACTYLIN"/>
    <property type="match status" value="1"/>
</dbReference>
<dbReference type="InterPro" id="IPR036322">
    <property type="entry name" value="WD40_repeat_dom_sf"/>
</dbReference>
<dbReference type="AlphaFoldDB" id="A0A336MRV1"/>
<dbReference type="OMA" id="LTHFDMV"/>
<dbReference type="Gene3D" id="2.130.10.10">
    <property type="entry name" value="YVTN repeat-like/Quinoprotein amine dehydrogenase"/>
    <property type="match status" value="1"/>
</dbReference>
<name>A0A336MRV1_CULSO</name>
<reference evidence="3" key="2">
    <citation type="submission" date="2018-07" db="EMBL/GenBank/DDBJ databases">
        <authorList>
            <person name="Quirk P.G."/>
            <person name="Krulwich T.A."/>
        </authorList>
    </citation>
    <scope>NUCLEOTIDE SEQUENCE</scope>
</reference>
<organism evidence="3">
    <name type="scientific">Culicoides sonorensis</name>
    <name type="common">Biting midge</name>
    <dbReference type="NCBI Taxonomy" id="179676"/>
    <lineage>
        <taxon>Eukaryota</taxon>
        <taxon>Metazoa</taxon>
        <taxon>Ecdysozoa</taxon>
        <taxon>Arthropoda</taxon>
        <taxon>Hexapoda</taxon>
        <taxon>Insecta</taxon>
        <taxon>Pterygota</taxon>
        <taxon>Neoptera</taxon>
        <taxon>Endopterygota</taxon>
        <taxon>Diptera</taxon>
        <taxon>Nematocera</taxon>
        <taxon>Chironomoidea</taxon>
        <taxon>Ceratopogonidae</taxon>
        <taxon>Ceratopogoninae</taxon>
        <taxon>Culicoides</taxon>
        <taxon>Monoculicoides</taxon>
    </lineage>
</organism>
<evidence type="ECO:0000259" key="1">
    <source>
        <dbReference type="PROSITE" id="PS50181"/>
    </source>
</evidence>
<gene>
    <name evidence="3" type="primary">CSON005699</name>
</gene>